<sequence length="114" mass="11331">MLATLVSSSTEGKAQKVESAPSSFSSSSASPGGLASLLTGKDVRGKHYGLAGPVGAFPLMVAAETLAASFGVQMHRGSQPIAVRSSPTVKPTMPSQCGSTSAVAPRDAISAQGL</sequence>
<dbReference type="OrthoDB" id="10548733at2759"/>
<name>A0A3P7LFK2_DIBLA</name>
<feature type="region of interest" description="Disordered" evidence="1">
    <location>
        <begin position="83"/>
        <end position="114"/>
    </location>
</feature>
<proteinExistence type="predicted"/>
<feature type="region of interest" description="Disordered" evidence="1">
    <location>
        <begin position="1"/>
        <end position="36"/>
    </location>
</feature>
<accession>A0A3P7LFK2</accession>
<evidence type="ECO:0000313" key="3">
    <source>
        <dbReference type="Proteomes" id="UP000281553"/>
    </source>
</evidence>
<feature type="compositionally biased region" description="Polar residues" evidence="1">
    <location>
        <begin position="85"/>
        <end position="102"/>
    </location>
</feature>
<organism evidence="2 3">
    <name type="scientific">Dibothriocephalus latus</name>
    <name type="common">Fish tapeworm</name>
    <name type="synonym">Diphyllobothrium latum</name>
    <dbReference type="NCBI Taxonomy" id="60516"/>
    <lineage>
        <taxon>Eukaryota</taxon>
        <taxon>Metazoa</taxon>
        <taxon>Spiralia</taxon>
        <taxon>Lophotrochozoa</taxon>
        <taxon>Platyhelminthes</taxon>
        <taxon>Cestoda</taxon>
        <taxon>Eucestoda</taxon>
        <taxon>Diphyllobothriidea</taxon>
        <taxon>Diphyllobothriidae</taxon>
        <taxon>Dibothriocephalus</taxon>
    </lineage>
</organism>
<dbReference type="Proteomes" id="UP000281553">
    <property type="component" value="Unassembled WGS sequence"/>
</dbReference>
<keyword evidence="3" id="KW-1185">Reference proteome</keyword>
<feature type="compositionally biased region" description="Low complexity" evidence="1">
    <location>
        <begin position="19"/>
        <end position="36"/>
    </location>
</feature>
<reference evidence="2 3" key="1">
    <citation type="submission" date="2018-11" db="EMBL/GenBank/DDBJ databases">
        <authorList>
            <consortium name="Pathogen Informatics"/>
        </authorList>
    </citation>
    <scope>NUCLEOTIDE SEQUENCE [LARGE SCALE GENOMIC DNA]</scope>
</reference>
<protein>
    <submittedName>
        <fullName evidence="2">Uncharacterized protein</fullName>
    </submittedName>
</protein>
<evidence type="ECO:0000313" key="2">
    <source>
        <dbReference type="EMBL" id="VDN15665.1"/>
    </source>
</evidence>
<dbReference type="EMBL" id="UYRU01063210">
    <property type="protein sequence ID" value="VDN15665.1"/>
    <property type="molecule type" value="Genomic_DNA"/>
</dbReference>
<gene>
    <name evidence="2" type="ORF">DILT_LOCUS11496</name>
</gene>
<evidence type="ECO:0000256" key="1">
    <source>
        <dbReference type="SAM" id="MobiDB-lite"/>
    </source>
</evidence>
<feature type="compositionally biased region" description="Polar residues" evidence="1">
    <location>
        <begin position="1"/>
        <end position="12"/>
    </location>
</feature>
<dbReference type="AlphaFoldDB" id="A0A3P7LFK2"/>